<dbReference type="EMBL" id="JACHHY010000013">
    <property type="protein sequence ID" value="MBB5018979.1"/>
    <property type="molecule type" value="Genomic_DNA"/>
</dbReference>
<dbReference type="PROSITE" id="PS51635">
    <property type="entry name" value="PNPLA"/>
    <property type="match status" value="1"/>
</dbReference>
<reference evidence="6 7" key="1">
    <citation type="submission" date="2020-08" db="EMBL/GenBank/DDBJ databases">
        <title>Genomic Encyclopedia of Type Strains, Phase IV (KMG-IV): sequencing the most valuable type-strain genomes for metagenomic binning, comparative biology and taxonomic classification.</title>
        <authorList>
            <person name="Goeker M."/>
        </authorList>
    </citation>
    <scope>NUCLEOTIDE SEQUENCE [LARGE SCALE GENOMIC DNA]</scope>
    <source>
        <strain evidence="6 7">DSM 27165</strain>
    </source>
</reference>
<keyword evidence="7" id="KW-1185">Reference proteome</keyword>
<evidence type="ECO:0000256" key="3">
    <source>
        <dbReference type="ARBA" id="ARBA00023098"/>
    </source>
</evidence>
<protein>
    <submittedName>
        <fullName evidence="6">Putative acylesterase/phospholipase RssA</fullName>
    </submittedName>
</protein>
<evidence type="ECO:0000256" key="1">
    <source>
        <dbReference type="ARBA" id="ARBA00022801"/>
    </source>
</evidence>
<dbReference type="InterPro" id="IPR050301">
    <property type="entry name" value="NTE"/>
</dbReference>
<accession>A0A840MPG2</accession>
<dbReference type="RefSeq" id="WP_184039062.1">
    <property type="nucleotide sequence ID" value="NZ_JACHHY010000013.1"/>
</dbReference>
<feature type="short sequence motif" description="DGA/G" evidence="4">
    <location>
        <begin position="228"/>
        <end position="230"/>
    </location>
</feature>
<dbReference type="PANTHER" id="PTHR14226">
    <property type="entry name" value="NEUROPATHY TARGET ESTERASE/SWISS CHEESE D.MELANOGASTER"/>
    <property type="match status" value="1"/>
</dbReference>
<dbReference type="SUPFAM" id="SSF52151">
    <property type="entry name" value="FabD/lysophospholipase-like"/>
    <property type="match status" value="1"/>
</dbReference>
<evidence type="ECO:0000256" key="4">
    <source>
        <dbReference type="PROSITE-ProRule" id="PRU01161"/>
    </source>
</evidence>
<proteinExistence type="predicted"/>
<keyword evidence="3 4" id="KW-0443">Lipid metabolism</keyword>
<dbReference type="InterPro" id="IPR016035">
    <property type="entry name" value="Acyl_Trfase/lysoPLipase"/>
</dbReference>
<evidence type="ECO:0000313" key="6">
    <source>
        <dbReference type="EMBL" id="MBB5018979.1"/>
    </source>
</evidence>
<feature type="domain" description="PNPLA" evidence="5">
    <location>
        <begin position="21"/>
        <end position="241"/>
    </location>
</feature>
<dbReference type="GO" id="GO:0016787">
    <property type="term" value="F:hydrolase activity"/>
    <property type="evidence" value="ECO:0007669"/>
    <property type="project" value="UniProtKB-UniRule"/>
</dbReference>
<comment type="caution">
    <text evidence="4">Lacks conserved residue(s) required for the propagation of feature annotation.</text>
</comment>
<evidence type="ECO:0000259" key="5">
    <source>
        <dbReference type="PROSITE" id="PS51635"/>
    </source>
</evidence>
<dbReference type="PANTHER" id="PTHR14226:SF57">
    <property type="entry name" value="BLR7027 PROTEIN"/>
    <property type="match status" value="1"/>
</dbReference>
<dbReference type="AlphaFoldDB" id="A0A840MPG2"/>
<gene>
    <name evidence="6" type="ORF">HNQ59_002277</name>
</gene>
<dbReference type="Proteomes" id="UP000575898">
    <property type="component" value="Unassembled WGS sequence"/>
</dbReference>
<comment type="caution">
    <text evidence="6">The sequence shown here is derived from an EMBL/GenBank/DDBJ whole genome shotgun (WGS) entry which is preliminary data.</text>
</comment>
<evidence type="ECO:0000256" key="2">
    <source>
        <dbReference type="ARBA" id="ARBA00022963"/>
    </source>
</evidence>
<organism evidence="6 7">
    <name type="scientific">Chitinivorax tropicus</name>
    <dbReference type="NCBI Taxonomy" id="714531"/>
    <lineage>
        <taxon>Bacteria</taxon>
        <taxon>Pseudomonadati</taxon>
        <taxon>Pseudomonadota</taxon>
        <taxon>Betaproteobacteria</taxon>
        <taxon>Chitinivorax</taxon>
    </lineage>
</organism>
<name>A0A840MPG2_9PROT</name>
<dbReference type="GO" id="GO:0016042">
    <property type="term" value="P:lipid catabolic process"/>
    <property type="evidence" value="ECO:0007669"/>
    <property type="project" value="UniProtKB-UniRule"/>
</dbReference>
<keyword evidence="2 4" id="KW-0442">Lipid degradation</keyword>
<dbReference type="Pfam" id="PF01734">
    <property type="entry name" value="Patatin"/>
    <property type="match status" value="1"/>
</dbReference>
<evidence type="ECO:0000313" key="7">
    <source>
        <dbReference type="Proteomes" id="UP000575898"/>
    </source>
</evidence>
<dbReference type="Gene3D" id="3.40.1090.10">
    <property type="entry name" value="Cytosolic phospholipase A2 catalytic domain"/>
    <property type="match status" value="2"/>
</dbReference>
<feature type="active site" description="Proton acceptor" evidence="4">
    <location>
        <position position="228"/>
    </location>
</feature>
<keyword evidence="1 4" id="KW-0378">Hydrolase</keyword>
<dbReference type="InterPro" id="IPR002641">
    <property type="entry name" value="PNPLA_dom"/>
</dbReference>
<feature type="active site" description="Nucleophile" evidence="4">
    <location>
        <position position="59"/>
    </location>
</feature>
<sequence>MNRHKSTFAPRADGRPRIGLNLAGGGPLGGIYEIGALCALQESLDGIDFNDLDVYVGVSAGSLVAAAMANGYSPTEMYRILIDQDPRYDDPFRPELFLQPAYREYWQRALTIPRALFDAAWRMVTRSEDVSLPGALSTLGRAIPTGIFDVGAISEYLARVFSAPGHCNDFRQLEKCLYVIATDLDTGRSVKFGARGHDHVPISTAVAASCALPGLYPPVEIDGNFYVDGALLRTLHASVSLDEGAEFVICLNPLVPYDARQYPKIGSVHHDKLTAGGLPLVLSQTFRAIIHSRMKVGMSKYRALYPHADVVLFEPSHADAEMFFANVFSYTDRHKIAEHAYQRTRQDLLARYEELAPVFTRHGIEIRLDHLLDQDRVLSDMVKQAHAKRSTTERLNDTLDQLERWLQYRAKAEPQAA</sequence>
<feature type="short sequence motif" description="GXSXG" evidence="4">
    <location>
        <begin position="57"/>
        <end position="61"/>
    </location>
</feature>